<organism evidence="1 2">
    <name type="scientific">Lichenifustis flavocetrariae</name>
    <dbReference type="NCBI Taxonomy" id="2949735"/>
    <lineage>
        <taxon>Bacteria</taxon>
        <taxon>Pseudomonadati</taxon>
        <taxon>Pseudomonadota</taxon>
        <taxon>Alphaproteobacteria</taxon>
        <taxon>Hyphomicrobiales</taxon>
        <taxon>Lichenihabitantaceae</taxon>
        <taxon>Lichenifustis</taxon>
    </lineage>
</organism>
<comment type="caution">
    <text evidence="1">The sequence shown here is derived from an EMBL/GenBank/DDBJ whole genome shotgun (WGS) entry which is preliminary data.</text>
</comment>
<keyword evidence="2" id="KW-1185">Reference proteome</keyword>
<dbReference type="EMBL" id="JAMOIM010000057">
    <property type="protein sequence ID" value="MCW6512628.1"/>
    <property type="molecule type" value="Genomic_DNA"/>
</dbReference>
<protein>
    <submittedName>
        <fullName evidence="1">Uncharacterized protein</fullName>
    </submittedName>
</protein>
<dbReference type="Proteomes" id="UP001165667">
    <property type="component" value="Unassembled WGS sequence"/>
</dbReference>
<gene>
    <name evidence="1" type="ORF">M8523_32485</name>
</gene>
<name>A0AA41Z472_9HYPH</name>
<accession>A0AA41Z472</accession>
<dbReference type="AlphaFoldDB" id="A0AA41Z472"/>
<proteinExistence type="predicted"/>
<evidence type="ECO:0000313" key="1">
    <source>
        <dbReference type="EMBL" id="MCW6512628.1"/>
    </source>
</evidence>
<dbReference type="RefSeq" id="WP_282589004.1">
    <property type="nucleotide sequence ID" value="NZ_JAMOIM010000057.1"/>
</dbReference>
<evidence type="ECO:0000313" key="2">
    <source>
        <dbReference type="Proteomes" id="UP001165667"/>
    </source>
</evidence>
<sequence>MVREISASAVAQLRMACLSIAGKEAGRRGAKGDVEKRADQLFQWVLGRWEEGCTAAEKARVYEPPGVTIDVAGVSQAVQQPTVSASEPQGPQVGFGRAGVPDIEIRQMPGGEFSAWWKGEFLPLGRVRIVHTDDRGPRLVGVTDEPLLRYGQPVSLEEVGRVPPETRNRFPGMFAFV</sequence>
<reference evidence="1" key="1">
    <citation type="submission" date="2022-05" db="EMBL/GenBank/DDBJ databases">
        <authorList>
            <person name="Pankratov T."/>
        </authorList>
    </citation>
    <scope>NUCLEOTIDE SEQUENCE</scope>
    <source>
        <strain evidence="1">BP6-180914</strain>
    </source>
</reference>